<dbReference type="PIRSF" id="PIRSF000103">
    <property type="entry name" value="HIBADH"/>
    <property type="match status" value="1"/>
</dbReference>
<dbReference type="OMA" id="ERDHRPG"/>
<proteinExistence type="inferred from homology"/>
<feature type="domain" description="6-phosphogluconate dehydrogenase NADP-binding" evidence="5">
    <location>
        <begin position="5"/>
        <end position="146"/>
    </location>
</feature>
<evidence type="ECO:0008006" key="9">
    <source>
        <dbReference type="Google" id="ProtNLM"/>
    </source>
</evidence>
<dbReference type="InParanoid" id="F0YLI9"/>
<dbReference type="InterPro" id="IPR008927">
    <property type="entry name" value="6-PGluconate_DH-like_C_sf"/>
</dbReference>
<evidence type="ECO:0000256" key="2">
    <source>
        <dbReference type="ARBA" id="ARBA00023002"/>
    </source>
</evidence>
<sequence length="304" mass="29976">MAAAKLGLVGLGNLGMEFGLRAVAASRSVVAHDASPRLALAGAARADSVGAVVAAAPTVVSVVPDDAAARAVADELLAAAAGRGSDAPPLLHVSCSTISPAASASLAAAHAAAGVGYVAAPVFARPENMRAGQASFAVSGGDAALRARAVTDALACAAPRERCFDYGDAPGAANVAKLCGNFLIAASIEALGESLALAEGHGVDREAVLAMLASTIFDCAIYRGYGGRVAGRDHAPGGFALHHGLKDVGLVQKAAQDARVPMPLGSLLVDQFTAASNDAALAGLDWSALGLHVSKNAGVDASSK</sequence>
<dbReference type="PANTHER" id="PTHR43580:SF8">
    <property type="entry name" value="6-PHOSPHOGLUCONATE DEHYDROGENASE NADP-BINDING DOMAIN-CONTAINING PROTEIN-RELATED"/>
    <property type="match status" value="1"/>
</dbReference>
<evidence type="ECO:0000313" key="8">
    <source>
        <dbReference type="Proteomes" id="UP000002729"/>
    </source>
</evidence>
<dbReference type="EMBL" id="GL833157">
    <property type="protein sequence ID" value="EGB03986.1"/>
    <property type="molecule type" value="Genomic_DNA"/>
</dbReference>
<dbReference type="Gene3D" id="1.10.1040.10">
    <property type="entry name" value="N-(1-d-carboxylethyl)-l-norvaline Dehydrogenase, domain 2"/>
    <property type="match status" value="1"/>
</dbReference>
<dbReference type="GO" id="GO:0050661">
    <property type="term" value="F:NADP binding"/>
    <property type="evidence" value="ECO:0007669"/>
    <property type="project" value="InterPro"/>
</dbReference>
<dbReference type="eggNOG" id="KOG0409">
    <property type="taxonomic scope" value="Eukaryota"/>
</dbReference>
<dbReference type="GeneID" id="20226296"/>
<accession>F0YLI9</accession>
<reference evidence="7 8" key="1">
    <citation type="journal article" date="2011" name="Proc. Natl. Acad. Sci. U.S.A.">
        <title>Niche of harmful alga Aureococcus anophagefferens revealed through ecogenomics.</title>
        <authorList>
            <person name="Gobler C.J."/>
            <person name="Berry D.L."/>
            <person name="Dyhrman S.T."/>
            <person name="Wilhelm S.W."/>
            <person name="Salamov A."/>
            <person name="Lobanov A.V."/>
            <person name="Zhang Y."/>
            <person name="Collier J.L."/>
            <person name="Wurch L.L."/>
            <person name="Kustka A.B."/>
            <person name="Dill B.D."/>
            <person name="Shah M."/>
            <person name="VerBerkmoes N.C."/>
            <person name="Kuo A."/>
            <person name="Terry A."/>
            <person name="Pangilinan J."/>
            <person name="Lindquist E.A."/>
            <person name="Lucas S."/>
            <person name="Paulsen I.T."/>
            <person name="Hattenrath-Lehmann T.K."/>
            <person name="Talmage S.C."/>
            <person name="Walker E.A."/>
            <person name="Koch F."/>
            <person name="Burson A.M."/>
            <person name="Marcoval M.A."/>
            <person name="Tang Y.Z."/>
            <person name="Lecleir G.R."/>
            <person name="Coyne K.J."/>
            <person name="Berg G.M."/>
            <person name="Bertrand E.M."/>
            <person name="Saito M.A."/>
            <person name="Gladyshev V.N."/>
            <person name="Grigoriev I.V."/>
        </authorList>
    </citation>
    <scope>NUCLEOTIDE SEQUENCE [LARGE SCALE GENOMIC DNA]</scope>
    <source>
        <strain evidence="8">CCMP 1984</strain>
    </source>
</reference>
<dbReference type="OrthoDB" id="435038at2759"/>
<dbReference type="PANTHER" id="PTHR43580">
    <property type="entry name" value="OXIDOREDUCTASE GLYR1-RELATED"/>
    <property type="match status" value="1"/>
</dbReference>
<feature type="active site" evidence="4">
    <location>
        <position position="177"/>
    </location>
</feature>
<dbReference type="GO" id="GO:0016491">
    <property type="term" value="F:oxidoreductase activity"/>
    <property type="evidence" value="ECO:0007669"/>
    <property type="project" value="UniProtKB-KW"/>
</dbReference>
<dbReference type="InterPro" id="IPR013328">
    <property type="entry name" value="6PGD_dom2"/>
</dbReference>
<dbReference type="InterPro" id="IPR029154">
    <property type="entry name" value="HIBADH-like_NADP-bd"/>
</dbReference>
<dbReference type="KEGG" id="aaf:AURANDRAFT_67544"/>
<dbReference type="Proteomes" id="UP000002729">
    <property type="component" value="Unassembled WGS sequence"/>
</dbReference>
<dbReference type="SUPFAM" id="SSF51735">
    <property type="entry name" value="NAD(P)-binding Rossmann-fold domains"/>
    <property type="match status" value="1"/>
</dbReference>
<evidence type="ECO:0000259" key="5">
    <source>
        <dbReference type="Pfam" id="PF03446"/>
    </source>
</evidence>
<evidence type="ECO:0000313" key="7">
    <source>
        <dbReference type="EMBL" id="EGB03986.1"/>
    </source>
</evidence>
<evidence type="ECO:0000256" key="3">
    <source>
        <dbReference type="ARBA" id="ARBA00023027"/>
    </source>
</evidence>
<dbReference type="SUPFAM" id="SSF48179">
    <property type="entry name" value="6-phosphogluconate dehydrogenase C-terminal domain-like"/>
    <property type="match status" value="1"/>
</dbReference>
<dbReference type="Gene3D" id="3.40.50.720">
    <property type="entry name" value="NAD(P)-binding Rossmann-like Domain"/>
    <property type="match status" value="1"/>
</dbReference>
<keyword evidence="2" id="KW-0560">Oxidoreductase</keyword>
<organism evidence="8">
    <name type="scientific">Aureococcus anophagefferens</name>
    <name type="common">Harmful bloom alga</name>
    <dbReference type="NCBI Taxonomy" id="44056"/>
    <lineage>
        <taxon>Eukaryota</taxon>
        <taxon>Sar</taxon>
        <taxon>Stramenopiles</taxon>
        <taxon>Ochrophyta</taxon>
        <taxon>Pelagophyceae</taxon>
        <taxon>Pelagomonadales</taxon>
        <taxon>Pelagomonadaceae</taxon>
        <taxon>Aureococcus</taxon>
    </lineage>
</organism>
<evidence type="ECO:0000256" key="1">
    <source>
        <dbReference type="ARBA" id="ARBA00007598"/>
    </source>
</evidence>
<name>F0YLI9_AURAN</name>
<dbReference type="RefSeq" id="XP_009041264.1">
    <property type="nucleotide sequence ID" value="XM_009043016.1"/>
</dbReference>
<evidence type="ECO:0000259" key="6">
    <source>
        <dbReference type="Pfam" id="PF14833"/>
    </source>
</evidence>
<dbReference type="Pfam" id="PF14833">
    <property type="entry name" value="NAD_binding_11"/>
    <property type="match status" value="1"/>
</dbReference>
<dbReference type="InterPro" id="IPR051265">
    <property type="entry name" value="HIBADH-related_NP60_sf"/>
</dbReference>
<dbReference type="Pfam" id="PF03446">
    <property type="entry name" value="NAD_binding_2"/>
    <property type="match status" value="1"/>
</dbReference>
<feature type="domain" description="3-hydroxyisobutyrate dehydrogenase-like NAD-binding" evidence="6">
    <location>
        <begin position="171"/>
        <end position="288"/>
    </location>
</feature>
<gene>
    <name evidence="7" type="ORF">AURANDRAFT_67544</name>
</gene>
<protein>
    <recommendedName>
        <fullName evidence="9">6-phosphogluconate dehydrogenase NADP-binding domain-containing protein</fullName>
    </recommendedName>
</protein>
<dbReference type="AlphaFoldDB" id="F0YLI9"/>
<dbReference type="InterPro" id="IPR006115">
    <property type="entry name" value="6PGDH_NADP-bd"/>
</dbReference>
<keyword evidence="8" id="KW-1185">Reference proteome</keyword>
<comment type="similarity">
    <text evidence="1">Belongs to the HIBADH-related family. NP60 subfamily.</text>
</comment>
<dbReference type="InterPro" id="IPR015815">
    <property type="entry name" value="HIBADH-related"/>
</dbReference>
<dbReference type="GO" id="GO:0051287">
    <property type="term" value="F:NAD binding"/>
    <property type="evidence" value="ECO:0007669"/>
    <property type="project" value="InterPro"/>
</dbReference>
<dbReference type="InterPro" id="IPR036291">
    <property type="entry name" value="NAD(P)-bd_dom_sf"/>
</dbReference>
<keyword evidence="3" id="KW-0520">NAD</keyword>
<evidence type="ECO:0000256" key="4">
    <source>
        <dbReference type="PIRSR" id="PIRSR000103-1"/>
    </source>
</evidence>